<comment type="caution">
    <text evidence="1">The sequence shown here is derived from an EMBL/GenBank/DDBJ whole genome shotgun (WGS) entry which is preliminary data.</text>
</comment>
<evidence type="ECO:0000313" key="2">
    <source>
        <dbReference type="Proteomes" id="UP000441336"/>
    </source>
</evidence>
<protein>
    <submittedName>
        <fullName evidence="1">Uncharacterized protein</fullName>
    </submittedName>
</protein>
<name>A0A7K1TLP1_9BACT</name>
<dbReference type="Proteomes" id="UP000441336">
    <property type="component" value="Unassembled WGS sequence"/>
</dbReference>
<evidence type="ECO:0000313" key="1">
    <source>
        <dbReference type="EMBL" id="MVN79337.1"/>
    </source>
</evidence>
<dbReference type="RefSeq" id="WP_157570112.1">
    <property type="nucleotide sequence ID" value="NZ_WQKZ01000025.1"/>
</dbReference>
<reference evidence="1 2" key="1">
    <citation type="submission" date="2019-12" db="EMBL/GenBank/DDBJ databases">
        <title>Hymenobacter sp. HMF4947 Genome sequencing and assembly.</title>
        <authorList>
            <person name="Kang H."/>
            <person name="Cha I."/>
            <person name="Kim H."/>
            <person name="Joh K."/>
        </authorList>
    </citation>
    <scope>NUCLEOTIDE SEQUENCE [LARGE SCALE GENOMIC DNA]</scope>
    <source>
        <strain evidence="1 2">HMF4947</strain>
    </source>
</reference>
<proteinExistence type="predicted"/>
<dbReference type="AlphaFoldDB" id="A0A7K1TLP1"/>
<sequence>MKTGLPITVLKEAVCIQQATGHLLKGILLTPQPGNVGKLAFNHFLHARNHAY</sequence>
<organism evidence="1 2">
    <name type="scientific">Hymenobacter ginkgonis</name>
    <dbReference type="NCBI Taxonomy" id="2682976"/>
    <lineage>
        <taxon>Bacteria</taxon>
        <taxon>Pseudomonadati</taxon>
        <taxon>Bacteroidota</taxon>
        <taxon>Cytophagia</taxon>
        <taxon>Cytophagales</taxon>
        <taxon>Hymenobacteraceae</taxon>
        <taxon>Hymenobacter</taxon>
    </lineage>
</organism>
<keyword evidence="2" id="KW-1185">Reference proteome</keyword>
<gene>
    <name evidence="1" type="ORF">GO988_23655</name>
</gene>
<accession>A0A7K1TLP1</accession>
<dbReference type="EMBL" id="WQKZ01000025">
    <property type="protein sequence ID" value="MVN79337.1"/>
    <property type="molecule type" value="Genomic_DNA"/>
</dbReference>